<feature type="domain" description="CCHC-type" evidence="3">
    <location>
        <begin position="286"/>
        <end position="301"/>
    </location>
</feature>
<evidence type="ECO:0000313" key="4">
    <source>
        <dbReference type="EMBL" id="KAH9359881.1"/>
    </source>
</evidence>
<evidence type="ECO:0000256" key="1">
    <source>
        <dbReference type="PROSITE-ProRule" id="PRU00047"/>
    </source>
</evidence>
<dbReference type="VEuPathDB" id="VectorBase:HLOH_057891"/>
<proteinExistence type="predicted"/>
<dbReference type="OrthoDB" id="6488226at2759"/>
<accession>A0A9J6FC32</accession>
<dbReference type="GO" id="GO:0008270">
    <property type="term" value="F:zinc ion binding"/>
    <property type="evidence" value="ECO:0007669"/>
    <property type="project" value="UniProtKB-KW"/>
</dbReference>
<dbReference type="Proteomes" id="UP000821853">
    <property type="component" value="Chromosome 1"/>
</dbReference>
<protein>
    <recommendedName>
        <fullName evidence="3">CCHC-type domain-containing protein</fullName>
    </recommendedName>
</protein>
<feature type="compositionally biased region" description="Basic residues" evidence="2">
    <location>
        <begin position="86"/>
        <end position="95"/>
    </location>
</feature>
<dbReference type="AlphaFoldDB" id="A0A9J6FC32"/>
<keyword evidence="1" id="KW-0863">Zinc-finger</keyword>
<feature type="compositionally biased region" description="Basic and acidic residues" evidence="2">
    <location>
        <begin position="70"/>
        <end position="85"/>
    </location>
</feature>
<evidence type="ECO:0000313" key="5">
    <source>
        <dbReference type="Proteomes" id="UP000821853"/>
    </source>
</evidence>
<dbReference type="GO" id="GO:0003676">
    <property type="term" value="F:nucleic acid binding"/>
    <property type="evidence" value="ECO:0007669"/>
    <property type="project" value="InterPro"/>
</dbReference>
<evidence type="ECO:0000256" key="2">
    <source>
        <dbReference type="SAM" id="MobiDB-lite"/>
    </source>
</evidence>
<evidence type="ECO:0000259" key="3">
    <source>
        <dbReference type="PROSITE" id="PS50158"/>
    </source>
</evidence>
<dbReference type="PROSITE" id="PS50158">
    <property type="entry name" value="ZF_CCHC"/>
    <property type="match status" value="1"/>
</dbReference>
<keyword evidence="1" id="KW-0862">Zinc</keyword>
<sequence>MKNVSAETPEDLQAAMEVNVSDEIGDYVGRDSGRMTVRVRGSSIGGAASTSGEEEEHAGWIVATRRGRKTERETTIGDVSSEHQRQQLHRPRSPGKRPQLTRTQIKQRVNTKMARAARMPSLPANDHRIIVRPRCGFAIGKQDLLEFVAAMASSARIPLDATLGTSLSKHRTEHRSHQHTEPRRADKYDKVRAITLKGTKYEVFAYRAAPNDTVKGIIYNIPLTYTQADINACLIGERNPTILAAHRMGETTAVVVLFEGQVVPQHIKFASLIVRCKIYKQHREVCRQCGEVGHRKDVCPRRTRTFASRAGGQQNPPEDHETVCKPSCKLLVAPPPVGHGQMP</sequence>
<gene>
    <name evidence="4" type="ORF">HPB48_021665</name>
</gene>
<dbReference type="EMBL" id="JABSTR010000001">
    <property type="protein sequence ID" value="KAH9359881.1"/>
    <property type="molecule type" value="Genomic_DNA"/>
</dbReference>
<name>A0A9J6FC32_HAELO</name>
<keyword evidence="5" id="KW-1185">Reference proteome</keyword>
<keyword evidence="1" id="KW-0479">Metal-binding</keyword>
<reference evidence="4 5" key="1">
    <citation type="journal article" date="2020" name="Cell">
        <title>Large-Scale Comparative Analyses of Tick Genomes Elucidate Their Genetic Diversity and Vector Capacities.</title>
        <authorList>
            <consortium name="Tick Genome and Microbiome Consortium (TIGMIC)"/>
            <person name="Jia N."/>
            <person name="Wang J."/>
            <person name="Shi W."/>
            <person name="Du L."/>
            <person name="Sun Y."/>
            <person name="Zhan W."/>
            <person name="Jiang J.F."/>
            <person name="Wang Q."/>
            <person name="Zhang B."/>
            <person name="Ji P."/>
            <person name="Bell-Sakyi L."/>
            <person name="Cui X.M."/>
            <person name="Yuan T.T."/>
            <person name="Jiang B.G."/>
            <person name="Yang W.F."/>
            <person name="Lam T.T."/>
            <person name="Chang Q.C."/>
            <person name="Ding S.J."/>
            <person name="Wang X.J."/>
            <person name="Zhu J.G."/>
            <person name="Ruan X.D."/>
            <person name="Zhao L."/>
            <person name="Wei J.T."/>
            <person name="Ye R.Z."/>
            <person name="Que T.C."/>
            <person name="Du C.H."/>
            <person name="Zhou Y.H."/>
            <person name="Cheng J.X."/>
            <person name="Dai P.F."/>
            <person name="Guo W.B."/>
            <person name="Han X.H."/>
            <person name="Huang E.J."/>
            <person name="Li L.F."/>
            <person name="Wei W."/>
            <person name="Gao Y.C."/>
            <person name="Liu J.Z."/>
            <person name="Shao H.Z."/>
            <person name="Wang X."/>
            <person name="Wang C.C."/>
            <person name="Yang T.C."/>
            <person name="Huo Q.B."/>
            <person name="Li W."/>
            <person name="Chen H.Y."/>
            <person name="Chen S.E."/>
            <person name="Zhou L.G."/>
            <person name="Ni X.B."/>
            <person name="Tian J.H."/>
            <person name="Sheng Y."/>
            <person name="Liu T."/>
            <person name="Pan Y.S."/>
            <person name="Xia L.Y."/>
            <person name="Li J."/>
            <person name="Zhao F."/>
            <person name="Cao W.C."/>
        </authorList>
    </citation>
    <scope>NUCLEOTIDE SEQUENCE [LARGE SCALE GENOMIC DNA]</scope>
    <source>
        <strain evidence="4">HaeL-2018</strain>
    </source>
</reference>
<feature type="region of interest" description="Disordered" evidence="2">
    <location>
        <begin position="65"/>
        <end position="103"/>
    </location>
</feature>
<comment type="caution">
    <text evidence="4">The sequence shown here is derived from an EMBL/GenBank/DDBJ whole genome shotgun (WGS) entry which is preliminary data.</text>
</comment>
<dbReference type="InterPro" id="IPR001878">
    <property type="entry name" value="Znf_CCHC"/>
</dbReference>
<organism evidence="4 5">
    <name type="scientific">Haemaphysalis longicornis</name>
    <name type="common">Bush tick</name>
    <dbReference type="NCBI Taxonomy" id="44386"/>
    <lineage>
        <taxon>Eukaryota</taxon>
        <taxon>Metazoa</taxon>
        <taxon>Ecdysozoa</taxon>
        <taxon>Arthropoda</taxon>
        <taxon>Chelicerata</taxon>
        <taxon>Arachnida</taxon>
        <taxon>Acari</taxon>
        <taxon>Parasitiformes</taxon>
        <taxon>Ixodida</taxon>
        <taxon>Ixodoidea</taxon>
        <taxon>Ixodidae</taxon>
        <taxon>Haemaphysalinae</taxon>
        <taxon>Haemaphysalis</taxon>
    </lineage>
</organism>